<dbReference type="STRING" id="1353952.A0A165F5M3"/>
<dbReference type="Gene3D" id="3.40.50.2000">
    <property type="entry name" value="Glycogen Phosphorylase B"/>
    <property type="match status" value="1"/>
</dbReference>
<keyword evidence="3" id="KW-1185">Reference proteome</keyword>
<evidence type="ECO:0000313" key="2">
    <source>
        <dbReference type="EMBL" id="KZT56239.1"/>
    </source>
</evidence>
<reference evidence="2 3" key="1">
    <citation type="journal article" date="2016" name="Mol. Biol. Evol.">
        <title>Comparative Genomics of Early-Diverging Mushroom-Forming Fungi Provides Insights into the Origins of Lignocellulose Decay Capabilities.</title>
        <authorList>
            <person name="Nagy L.G."/>
            <person name="Riley R."/>
            <person name="Tritt A."/>
            <person name="Adam C."/>
            <person name="Daum C."/>
            <person name="Floudas D."/>
            <person name="Sun H."/>
            <person name="Yadav J.S."/>
            <person name="Pangilinan J."/>
            <person name="Larsson K.H."/>
            <person name="Matsuura K."/>
            <person name="Barry K."/>
            <person name="Labutti K."/>
            <person name="Kuo R."/>
            <person name="Ohm R.A."/>
            <person name="Bhattacharya S.S."/>
            <person name="Shirouzu T."/>
            <person name="Yoshinaga Y."/>
            <person name="Martin F.M."/>
            <person name="Grigoriev I.V."/>
            <person name="Hibbett D.S."/>
        </authorList>
    </citation>
    <scope>NUCLEOTIDE SEQUENCE [LARGE SCALE GENOMIC DNA]</scope>
    <source>
        <strain evidence="2 3">HHB12733</strain>
    </source>
</reference>
<dbReference type="InterPro" id="IPR002213">
    <property type="entry name" value="UDP_glucos_trans"/>
</dbReference>
<organism evidence="2 3">
    <name type="scientific">Calocera cornea HHB12733</name>
    <dbReference type="NCBI Taxonomy" id="1353952"/>
    <lineage>
        <taxon>Eukaryota</taxon>
        <taxon>Fungi</taxon>
        <taxon>Dikarya</taxon>
        <taxon>Basidiomycota</taxon>
        <taxon>Agaricomycotina</taxon>
        <taxon>Dacrymycetes</taxon>
        <taxon>Dacrymycetales</taxon>
        <taxon>Dacrymycetaceae</taxon>
        <taxon>Calocera</taxon>
    </lineage>
</organism>
<feature type="non-terminal residue" evidence="2">
    <location>
        <position position="174"/>
    </location>
</feature>
<keyword evidence="1 2" id="KW-0808">Transferase</keyword>
<dbReference type="PANTHER" id="PTHR48045:SF31">
    <property type="entry name" value="UDP-GLYCOSYLTRANSFERASE 76B1-LIKE"/>
    <property type="match status" value="1"/>
</dbReference>
<dbReference type="Proteomes" id="UP000076842">
    <property type="component" value="Unassembled WGS sequence"/>
</dbReference>
<gene>
    <name evidence="2" type="ORF">CALCODRAFT_454601</name>
</gene>
<proteinExistence type="predicted"/>
<dbReference type="OrthoDB" id="5835829at2759"/>
<protein>
    <submittedName>
        <fullName evidence="2">Glycosyltransferase family 1 protein</fullName>
    </submittedName>
</protein>
<evidence type="ECO:0000256" key="1">
    <source>
        <dbReference type="ARBA" id="ARBA00022679"/>
    </source>
</evidence>
<dbReference type="GO" id="GO:0008194">
    <property type="term" value="F:UDP-glycosyltransferase activity"/>
    <property type="evidence" value="ECO:0007669"/>
    <property type="project" value="InterPro"/>
</dbReference>
<evidence type="ECO:0000313" key="3">
    <source>
        <dbReference type="Proteomes" id="UP000076842"/>
    </source>
</evidence>
<dbReference type="EMBL" id="KV423981">
    <property type="protein sequence ID" value="KZT56239.1"/>
    <property type="molecule type" value="Genomic_DNA"/>
</dbReference>
<accession>A0A165F5M3</accession>
<dbReference type="SUPFAM" id="SSF53756">
    <property type="entry name" value="UDP-Glycosyltransferase/glycogen phosphorylase"/>
    <property type="match status" value="1"/>
</dbReference>
<sequence length="174" mass="18317">MPFVMTTAASRGPMPEELIAAIKTSGRGLILPWAPQVAVLMHPATGWMLSHCGAGGIYEALSQGVPLICWPHVADQQPNASFIVDVVGAGFELLQVRTGPAATRAYRGGPDGTKIVGTDEAVKEEIQTVINACRGGEGAGKREAAKRAQKAIQAYMVPGGPAFDELEGLRHFIV</sequence>
<dbReference type="Pfam" id="PF00201">
    <property type="entry name" value="UDPGT"/>
    <property type="match status" value="1"/>
</dbReference>
<name>A0A165F5M3_9BASI</name>
<dbReference type="InParanoid" id="A0A165F5M3"/>
<dbReference type="AlphaFoldDB" id="A0A165F5M3"/>
<dbReference type="PANTHER" id="PTHR48045">
    <property type="entry name" value="UDP-GLYCOSYLTRANSFERASE 72B1"/>
    <property type="match status" value="1"/>
</dbReference>